<accession>A0A5B7FU75</accession>
<organism evidence="2 3">
    <name type="scientific">Portunus trituberculatus</name>
    <name type="common">Swimming crab</name>
    <name type="synonym">Neptunus trituberculatus</name>
    <dbReference type="NCBI Taxonomy" id="210409"/>
    <lineage>
        <taxon>Eukaryota</taxon>
        <taxon>Metazoa</taxon>
        <taxon>Ecdysozoa</taxon>
        <taxon>Arthropoda</taxon>
        <taxon>Crustacea</taxon>
        <taxon>Multicrustacea</taxon>
        <taxon>Malacostraca</taxon>
        <taxon>Eumalacostraca</taxon>
        <taxon>Eucarida</taxon>
        <taxon>Decapoda</taxon>
        <taxon>Pleocyemata</taxon>
        <taxon>Brachyura</taxon>
        <taxon>Eubrachyura</taxon>
        <taxon>Portunoidea</taxon>
        <taxon>Portunidae</taxon>
        <taxon>Portuninae</taxon>
        <taxon>Portunus</taxon>
    </lineage>
</organism>
<feature type="region of interest" description="Disordered" evidence="1">
    <location>
        <begin position="1"/>
        <end position="25"/>
    </location>
</feature>
<dbReference type="Proteomes" id="UP000324222">
    <property type="component" value="Unassembled WGS sequence"/>
</dbReference>
<protein>
    <submittedName>
        <fullName evidence="2">Uncharacterized protein</fullName>
    </submittedName>
</protein>
<evidence type="ECO:0000313" key="2">
    <source>
        <dbReference type="EMBL" id="MPC51320.1"/>
    </source>
</evidence>
<gene>
    <name evidence="2" type="ORF">E2C01_045164</name>
</gene>
<name>A0A5B7FU75_PORTR</name>
<comment type="caution">
    <text evidence="2">The sequence shown here is derived from an EMBL/GenBank/DDBJ whole genome shotgun (WGS) entry which is preliminary data.</text>
</comment>
<evidence type="ECO:0000313" key="3">
    <source>
        <dbReference type="Proteomes" id="UP000324222"/>
    </source>
</evidence>
<feature type="region of interest" description="Disordered" evidence="1">
    <location>
        <begin position="124"/>
        <end position="153"/>
    </location>
</feature>
<feature type="compositionally biased region" description="Basic and acidic residues" evidence="1">
    <location>
        <begin position="1"/>
        <end position="21"/>
    </location>
</feature>
<dbReference type="AlphaFoldDB" id="A0A5B7FU75"/>
<dbReference type="EMBL" id="VSRR010010098">
    <property type="protein sequence ID" value="MPC51320.1"/>
    <property type="molecule type" value="Genomic_DNA"/>
</dbReference>
<sequence length="153" mass="16639">MSESKVRDRAGRTQHEGDGPRMSKALSVPCITPRAKLTRWGTASKLSGGSGTLINKRGLRLMQGEPRVFNAPSTAAKHVKANELIHWNDKWPPSNNTTFPAWLNITRSSASCLIVSCDTATKARRVAEGQQRGGRDSPPPAPHDYPDKVPLAC</sequence>
<keyword evidence="3" id="KW-1185">Reference proteome</keyword>
<proteinExistence type="predicted"/>
<reference evidence="2 3" key="1">
    <citation type="submission" date="2019-05" db="EMBL/GenBank/DDBJ databases">
        <title>Another draft genome of Portunus trituberculatus and its Hox gene families provides insights of decapod evolution.</title>
        <authorList>
            <person name="Jeong J.-H."/>
            <person name="Song I."/>
            <person name="Kim S."/>
            <person name="Choi T."/>
            <person name="Kim D."/>
            <person name="Ryu S."/>
            <person name="Kim W."/>
        </authorList>
    </citation>
    <scope>NUCLEOTIDE SEQUENCE [LARGE SCALE GENOMIC DNA]</scope>
    <source>
        <tissue evidence="2">Muscle</tissue>
    </source>
</reference>
<evidence type="ECO:0000256" key="1">
    <source>
        <dbReference type="SAM" id="MobiDB-lite"/>
    </source>
</evidence>